<dbReference type="InterPro" id="IPR040976">
    <property type="entry name" value="Pkinase_fungal"/>
</dbReference>
<dbReference type="InterPro" id="IPR011009">
    <property type="entry name" value="Kinase-like_dom_sf"/>
</dbReference>
<evidence type="ECO:0000259" key="1">
    <source>
        <dbReference type="Pfam" id="PF17667"/>
    </source>
</evidence>
<dbReference type="PANTHER" id="PTHR38248">
    <property type="entry name" value="FUNK1 6"/>
    <property type="match status" value="1"/>
</dbReference>
<evidence type="ECO:0000313" key="3">
    <source>
        <dbReference type="Proteomes" id="UP000800035"/>
    </source>
</evidence>
<sequence>NQVHRRTVIHDYGKAIYTASSRVSLLAALEGCINRYESLHTRAGMLQCDISPNNLMVNEDEDNPSQHAFLIDLDLAIKEDREKPLGV</sequence>
<protein>
    <recommendedName>
        <fullName evidence="1">Fungal-type protein kinase domain-containing protein</fullName>
    </recommendedName>
</protein>
<accession>A0A6A5TCZ3</accession>
<dbReference type="PANTHER" id="PTHR38248:SF2">
    <property type="entry name" value="FUNK1 11"/>
    <property type="match status" value="1"/>
</dbReference>
<reference evidence="2" key="1">
    <citation type="journal article" date="2020" name="Stud. Mycol.">
        <title>101 Dothideomycetes genomes: a test case for predicting lifestyles and emergence of pathogens.</title>
        <authorList>
            <person name="Haridas S."/>
            <person name="Albert R."/>
            <person name="Binder M."/>
            <person name="Bloem J."/>
            <person name="Labutti K."/>
            <person name="Salamov A."/>
            <person name="Andreopoulos B."/>
            <person name="Baker S."/>
            <person name="Barry K."/>
            <person name="Bills G."/>
            <person name="Bluhm B."/>
            <person name="Cannon C."/>
            <person name="Castanera R."/>
            <person name="Culley D."/>
            <person name="Daum C."/>
            <person name="Ezra D."/>
            <person name="Gonzalez J."/>
            <person name="Henrissat B."/>
            <person name="Kuo A."/>
            <person name="Liang C."/>
            <person name="Lipzen A."/>
            <person name="Lutzoni F."/>
            <person name="Magnuson J."/>
            <person name="Mondo S."/>
            <person name="Nolan M."/>
            <person name="Ohm R."/>
            <person name="Pangilinan J."/>
            <person name="Park H.-J."/>
            <person name="Ramirez L."/>
            <person name="Alfaro M."/>
            <person name="Sun H."/>
            <person name="Tritt A."/>
            <person name="Yoshinaga Y."/>
            <person name="Zwiers L.-H."/>
            <person name="Turgeon B."/>
            <person name="Goodwin S."/>
            <person name="Spatafora J."/>
            <person name="Crous P."/>
            <person name="Grigoriev I."/>
        </authorList>
    </citation>
    <scope>NUCLEOTIDE SEQUENCE</scope>
    <source>
        <strain evidence="2">CBS 675.92</strain>
    </source>
</reference>
<feature type="domain" description="Fungal-type protein kinase" evidence="1">
    <location>
        <begin position="1"/>
        <end position="82"/>
    </location>
</feature>
<name>A0A6A5TCZ3_9PLEO</name>
<proteinExistence type="predicted"/>
<dbReference type="AlphaFoldDB" id="A0A6A5TCZ3"/>
<dbReference type="Proteomes" id="UP000800035">
    <property type="component" value="Unassembled WGS sequence"/>
</dbReference>
<dbReference type="EMBL" id="ML977024">
    <property type="protein sequence ID" value="KAF1950653.1"/>
    <property type="molecule type" value="Genomic_DNA"/>
</dbReference>
<keyword evidence="3" id="KW-1185">Reference proteome</keyword>
<gene>
    <name evidence="2" type="ORF">CC80DRAFT_360317</name>
</gene>
<evidence type="ECO:0000313" key="2">
    <source>
        <dbReference type="EMBL" id="KAF1950653.1"/>
    </source>
</evidence>
<feature type="non-terminal residue" evidence="2">
    <location>
        <position position="87"/>
    </location>
</feature>
<dbReference type="SUPFAM" id="SSF56112">
    <property type="entry name" value="Protein kinase-like (PK-like)"/>
    <property type="match status" value="1"/>
</dbReference>
<dbReference type="Gene3D" id="1.10.510.10">
    <property type="entry name" value="Transferase(Phosphotransferase) domain 1"/>
    <property type="match status" value="1"/>
</dbReference>
<dbReference type="Pfam" id="PF17667">
    <property type="entry name" value="Pkinase_fungal"/>
    <property type="match status" value="1"/>
</dbReference>
<organism evidence="2 3">
    <name type="scientific">Byssothecium circinans</name>
    <dbReference type="NCBI Taxonomy" id="147558"/>
    <lineage>
        <taxon>Eukaryota</taxon>
        <taxon>Fungi</taxon>
        <taxon>Dikarya</taxon>
        <taxon>Ascomycota</taxon>
        <taxon>Pezizomycotina</taxon>
        <taxon>Dothideomycetes</taxon>
        <taxon>Pleosporomycetidae</taxon>
        <taxon>Pleosporales</taxon>
        <taxon>Massarineae</taxon>
        <taxon>Massarinaceae</taxon>
        <taxon>Byssothecium</taxon>
    </lineage>
</organism>
<feature type="non-terminal residue" evidence="2">
    <location>
        <position position="1"/>
    </location>
</feature>
<dbReference type="OrthoDB" id="5584477at2759"/>